<keyword evidence="2" id="KW-1185">Reference proteome</keyword>
<dbReference type="EMBL" id="CAKXAJ010019161">
    <property type="protein sequence ID" value="CAH2218173.1"/>
    <property type="molecule type" value="Genomic_DNA"/>
</dbReference>
<evidence type="ECO:0000313" key="1">
    <source>
        <dbReference type="EMBL" id="CAH2218173.1"/>
    </source>
</evidence>
<organism evidence="1 2">
    <name type="scientific">Pararge aegeria aegeria</name>
    <dbReference type="NCBI Taxonomy" id="348720"/>
    <lineage>
        <taxon>Eukaryota</taxon>
        <taxon>Metazoa</taxon>
        <taxon>Ecdysozoa</taxon>
        <taxon>Arthropoda</taxon>
        <taxon>Hexapoda</taxon>
        <taxon>Insecta</taxon>
        <taxon>Pterygota</taxon>
        <taxon>Neoptera</taxon>
        <taxon>Endopterygota</taxon>
        <taxon>Lepidoptera</taxon>
        <taxon>Glossata</taxon>
        <taxon>Ditrysia</taxon>
        <taxon>Papilionoidea</taxon>
        <taxon>Nymphalidae</taxon>
        <taxon>Satyrinae</taxon>
        <taxon>Satyrini</taxon>
        <taxon>Parargina</taxon>
        <taxon>Pararge</taxon>
    </lineage>
</organism>
<comment type="caution">
    <text evidence="1">The sequence shown here is derived from an EMBL/GenBank/DDBJ whole genome shotgun (WGS) entry which is preliminary data.</text>
</comment>
<reference evidence="1" key="1">
    <citation type="submission" date="2022-03" db="EMBL/GenBank/DDBJ databases">
        <authorList>
            <person name="Lindestad O."/>
        </authorList>
    </citation>
    <scope>NUCLEOTIDE SEQUENCE</scope>
</reference>
<sequence length="83" mass="9679">MLLSGRNKHTGGRCLPRRALSQKALLLLKCFIVWQWEKLLAVREGCSSGVGFCLNWYWVFMSRKLIARMIINYCLQRLKVFTG</sequence>
<gene>
    <name evidence="1" type="primary">jg1098</name>
    <name evidence="1" type="ORF">PAEG_LOCUS6020</name>
</gene>
<proteinExistence type="predicted"/>
<accession>A0A8S4QTM5</accession>
<protein>
    <submittedName>
        <fullName evidence="1">Jg1098 protein</fullName>
    </submittedName>
</protein>
<dbReference type="Proteomes" id="UP000838756">
    <property type="component" value="Unassembled WGS sequence"/>
</dbReference>
<name>A0A8S4QTM5_9NEOP</name>
<evidence type="ECO:0000313" key="2">
    <source>
        <dbReference type="Proteomes" id="UP000838756"/>
    </source>
</evidence>
<dbReference type="AlphaFoldDB" id="A0A8S4QTM5"/>